<evidence type="ECO:0000313" key="11">
    <source>
        <dbReference type="EMBL" id="PHH54085.1"/>
    </source>
</evidence>
<evidence type="ECO:0000259" key="9">
    <source>
        <dbReference type="Pfam" id="PF03828"/>
    </source>
</evidence>
<evidence type="ECO:0000256" key="3">
    <source>
        <dbReference type="ARBA" id="ARBA00008593"/>
    </source>
</evidence>
<evidence type="ECO:0000259" key="10">
    <source>
        <dbReference type="Pfam" id="PF22600"/>
    </source>
</evidence>
<feature type="compositionally biased region" description="Polar residues" evidence="8">
    <location>
        <begin position="1317"/>
        <end position="1342"/>
    </location>
</feature>
<dbReference type="GO" id="GO:0046872">
    <property type="term" value="F:metal ion binding"/>
    <property type="evidence" value="ECO:0007669"/>
    <property type="project" value="UniProtKB-KW"/>
</dbReference>
<feature type="region of interest" description="Disordered" evidence="8">
    <location>
        <begin position="1099"/>
        <end position="1147"/>
    </location>
</feature>
<dbReference type="SUPFAM" id="SSF81631">
    <property type="entry name" value="PAP/OAS1 substrate-binding domain"/>
    <property type="match status" value="1"/>
</dbReference>
<dbReference type="EMBL" id="APWK03000032">
    <property type="protein sequence ID" value="PHH54085.1"/>
    <property type="molecule type" value="Genomic_DNA"/>
</dbReference>
<dbReference type="Gene3D" id="3.30.460.10">
    <property type="entry name" value="Beta Polymerase, domain 2"/>
    <property type="match status" value="1"/>
</dbReference>
<feature type="compositionally biased region" description="Polar residues" evidence="8">
    <location>
        <begin position="172"/>
        <end position="183"/>
    </location>
</feature>
<feature type="compositionally biased region" description="Polar residues" evidence="8">
    <location>
        <begin position="271"/>
        <end position="286"/>
    </location>
</feature>
<feature type="compositionally biased region" description="Polar residues" evidence="8">
    <location>
        <begin position="232"/>
        <end position="263"/>
    </location>
</feature>
<evidence type="ECO:0000256" key="2">
    <source>
        <dbReference type="ARBA" id="ARBA00001946"/>
    </source>
</evidence>
<feature type="compositionally biased region" description="Low complexity" evidence="8">
    <location>
        <begin position="1363"/>
        <end position="1390"/>
    </location>
</feature>
<evidence type="ECO:0000256" key="1">
    <source>
        <dbReference type="ARBA" id="ARBA00001936"/>
    </source>
</evidence>
<dbReference type="Proteomes" id="UP000222788">
    <property type="component" value="Unassembled WGS sequence"/>
</dbReference>
<dbReference type="InterPro" id="IPR043519">
    <property type="entry name" value="NT_sf"/>
</dbReference>
<accession>A0A2C5X7F1</accession>
<feature type="compositionally biased region" description="Low complexity" evidence="8">
    <location>
        <begin position="1457"/>
        <end position="1470"/>
    </location>
</feature>
<feature type="region of interest" description="Disordered" evidence="8">
    <location>
        <begin position="671"/>
        <end position="745"/>
    </location>
</feature>
<comment type="cofactor">
    <cofactor evidence="1">
        <name>Mn(2+)</name>
        <dbReference type="ChEBI" id="CHEBI:29035"/>
    </cofactor>
</comment>
<feature type="compositionally biased region" description="Low complexity" evidence="8">
    <location>
        <begin position="1264"/>
        <end position="1295"/>
    </location>
</feature>
<feature type="compositionally biased region" description="Basic and acidic residues" evidence="8">
    <location>
        <begin position="1478"/>
        <end position="1488"/>
    </location>
</feature>
<sequence length="1488" mass="160470">MDSRSTTTADTSYPVSPWNFPPGSGPVSVATPASSSTAIEASGPSPHHIYAASSFAPNPHYPSDASFLAHHQSLQSYLRALNSDPSSIYDRLQHYNSLVSPENNCTEAEKEKEKTGDRDCEPLKQGKKDTVTTTKTKMPSKGNNNAPSSNAAQNATLPSPSAPSVSQQSTPISQHPVSASAKNSDAKVTARHHSTACINSNSKSNPATGGGRQTPTEKPSNAELLPPKASLPTRSSHLQSQNATTHSNSVPSTPNQHGRNFSFESRDPSPNAATNHSPRSAYSETNPSLPSLRPLPPRDNSCPYETAQFNSRRRIPYNKGSDPLEKIDLDKVKSELTPAEDEKLTGAVMKLYSELVPKPENEARRTMLMNKLERLFNEEWPGHDIRVHLFGSSGNLLCSDDSDVDICITTTWKEMEDVCKIAGLLANRGMEKVVCISAAKVPIVKIWDPELRLACDMNVNNTLALDNTRMVRTYVDMDDRIRPLAMAIKHWTRRRIINDAAFGGTLSSYTWICLIIAFLQLREPPVVPSLHNKKYPRLPRKAGASESPFADDIAKMRGFGKNNKSSVGSLLFQFFRFYGHEFDYNKFVLSVRQGQPLTKKHKNWQHSLNNQLCVEEPFNTSRNLGNTADEYSFRGLHEEIRRAFDLVSEAKLDECCEQYVFPKEEERPAFTRQTFRPVMMRSSSQSHSGSRGGRGGHGGRGRHSNNMRNGGSNRRSSTATYDQAGGSLQQQQQQQQQQQHAQSQAQAQLFMTQGMPPDLQWYSMDYNMFMNQAAHAQLFAQNLYPQQMVVLPQASQQTQTGQQPSMSQTPHGQGQQTNQQHHRLQSSTASSSNERSRTNSVDAVSTPAASMFPMIWAMYTPGMVAAAYPQTPSVTSTPTASTPMELRRGMNRASISSQADAVGSSLRSQSQPASRPTTAQSASPSGAYMGPVAHIPGQASLGSRLNGSGSLPPLSIPAYLPIDDGADNSTPTPKANPEIDRNVTVEADLANGSSYGIPSEPIIITSASDVLPPPPPPVSARRKSSDIHMMVDRRMRREKSRSPSPMGTRHRALSASGGGIATMVASSPPLQQNMQQLSSSQTLAHAPIIKGSLLKTSTAISQTQPSQAELSSTSESPTPLNEYDSSLGLGIRNNAPSATPTASVTSTPIAASTPASIQSPGTLPVSGPPPIVNGTNAVPVALCTTPFADDGHMSRVPTHMPYYHMMQTYEYPQHGQMAFRSSSMLPQVSAISPSDMGYNMASSASQQQQQSHQFQQTLSPLHVAQASSQPSSQASPLADLKQSSSDLQSSSQALSPVYEHKSAIPTPTASKRAEPITPTTTTPMVLPANSSVAPVAHAQSSKPEMESNGVTKSELAKKGPSGGSDSKSNSRGNNGGKQNTSGNGNQSQGGLKTSTGKKSRNASDGPREGPTAVHNNSTVSNHSDKDSELASRNGNSSHYGTESSKQWSRQKSRKKGGSSSEGKGQSQLSLVSPNAEQPPKDDAERKGG</sequence>
<keyword evidence="5" id="KW-0808">Transferase</keyword>
<feature type="compositionally biased region" description="Basic and acidic residues" evidence="8">
    <location>
        <begin position="107"/>
        <end position="130"/>
    </location>
</feature>
<dbReference type="PANTHER" id="PTHR12271">
    <property type="entry name" value="POLY A POLYMERASE CID PAP -RELATED"/>
    <property type="match status" value="1"/>
</dbReference>
<feature type="compositionally biased region" description="Low complexity" evidence="8">
    <location>
        <begin position="794"/>
        <end position="819"/>
    </location>
</feature>
<dbReference type="GO" id="GO:0010605">
    <property type="term" value="P:negative regulation of macromolecule metabolic process"/>
    <property type="evidence" value="ECO:0007669"/>
    <property type="project" value="UniProtKB-ARBA"/>
</dbReference>
<feature type="compositionally biased region" description="Polar residues" evidence="8">
    <location>
        <begin position="893"/>
        <end position="924"/>
    </location>
</feature>
<feature type="region of interest" description="Disordered" evidence="8">
    <location>
        <begin position="1034"/>
        <end position="1054"/>
    </location>
</feature>
<evidence type="ECO:0000256" key="7">
    <source>
        <dbReference type="ARBA" id="ARBA00022842"/>
    </source>
</evidence>
<feature type="region of interest" description="Disordered" evidence="8">
    <location>
        <begin position="1"/>
        <end position="46"/>
    </location>
</feature>
<feature type="region of interest" description="Disordered" evidence="8">
    <location>
        <begin position="102"/>
        <end position="322"/>
    </location>
</feature>
<feature type="compositionally biased region" description="Low complexity" evidence="8">
    <location>
        <begin position="1135"/>
        <end position="1147"/>
    </location>
</feature>
<gene>
    <name evidence="11" type="primary">cid13</name>
    <name evidence="11" type="ORF">CFIMG_003937RA</name>
</gene>
<dbReference type="CDD" id="cd05402">
    <property type="entry name" value="NT_PAP_TUTase"/>
    <property type="match status" value="1"/>
</dbReference>
<feature type="compositionally biased region" description="Low complexity" evidence="8">
    <location>
        <begin position="26"/>
        <end position="38"/>
    </location>
</feature>
<keyword evidence="7" id="KW-0460">Magnesium</keyword>
<dbReference type="Pfam" id="PF03828">
    <property type="entry name" value="PAP_assoc"/>
    <property type="match status" value="1"/>
</dbReference>
<keyword evidence="12" id="KW-1185">Reference proteome</keyword>
<feature type="domain" description="Poly(A) RNA polymerase mitochondrial-like central palm" evidence="10">
    <location>
        <begin position="345"/>
        <end position="475"/>
    </location>
</feature>
<evidence type="ECO:0000256" key="8">
    <source>
        <dbReference type="SAM" id="MobiDB-lite"/>
    </source>
</evidence>
<feature type="compositionally biased region" description="Polar residues" evidence="8">
    <location>
        <begin position="1099"/>
        <end position="1119"/>
    </location>
</feature>
<evidence type="ECO:0000313" key="12">
    <source>
        <dbReference type="Proteomes" id="UP000222788"/>
    </source>
</evidence>
<evidence type="ECO:0000256" key="5">
    <source>
        <dbReference type="ARBA" id="ARBA00022679"/>
    </source>
</evidence>
<dbReference type="GO" id="GO:1990817">
    <property type="term" value="F:poly(A) RNA polymerase activity"/>
    <property type="evidence" value="ECO:0007669"/>
    <property type="project" value="UniProtKB-EC"/>
</dbReference>
<dbReference type="Gene3D" id="1.10.1410.10">
    <property type="match status" value="1"/>
</dbReference>
<evidence type="ECO:0000256" key="6">
    <source>
        <dbReference type="ARBA" id="ARBA00022723"/>
    </source>
</evidence>
<comment type="caution">
    <text evidence="11">The sequence shown here is derived from an EMBL/GenBank/DDBJ whole genome shotgun (WGS) entry which is preliminary data.</text>
</comment>
<proteinExistence type="inferred from homology"/>
<dbReference type="SUPFAM" id="SSF81301">
    <property type="entry name" value="Nucleotidyltransferase"/>
    <property type="match status" value="1"/>
</dbReference>
<feature type="region of interest" description="Disordered" evidence="8">
    <location>
        <begin position="1236"/>
        <end position="1488"/>
    </location>
</feature>
<evidence type="ECO:0000256" key="4">
    <source>
        <dbReference type="ARBA" id="ARBA00012388"/>
    </source>
</evidence>
<dbReference type="InterPro" id="IPR002058">
    <property type="entry name" value="PAP_assoc"/>
</dbReference>
<feature type="region of interest" description="Disordered" evidence="8">
    <location>
        <begin position="794"/>
        <end position="843"/>
    </location>
</feature>
<organism evidence="11 12">
    <name type="scientific">Ceratocystis fimbriata CBS 114723</name>
    <dbReference type="NCBI Taxonomy" id="1035309"/>
    <lineage>
        <taxon>Eukaryota</taxon>
        <taxon>Fungi</taxon>
        <taxon>Dikarya</taxon>
        <taxon>Ascomycota</taxon>
        <taxon>Pezizomycotina</taxon>
        <taxon>Sordariomycetes</taxon>
        <taxon>Hypocreomycetidae</taxon>
        <taxon>Microascales</taxon>
        <taxon>Ceratocystidaceae</taxon>
        <taxon>Ceratocystis</taxon>
    </lineage>
</organism>
<dbReference type="EC" id="2.7.7.19" evidence="4"/>
<feature type="compositionally biased region" description="Polar residues" evidence="8">
    <location>
        <begin position="196"/>
        <end position="219"/>
    </location>
</feature>
<comment type="similarity">
    <text evidence="3">Belongs to the DNA polymerase type-B-like family.</text>
</comment>
<feature type="compositionally biased region" description="Low complexity" evidence="8">
    <location>
        <begin position="679"/>
        <end position="689"/>
    </location>
</feature>
<dbReference type="OrthoDB" id="2274644at2759"/>
<keyword evidence="6" id="KW-0479">Metal-binding</keyword>
<feature type="compositionally biased region" description="Low complexity" evidence="8">
    <location>
        <begin position="1242"/>
        <end position="1256"/>
    </location>
</feature>
<dbReference type="InterPro" id="IPR054708">
    <property type="entry name" value="MTPAP-like_central"/>
</dbReference>
<feature type="compositionally biased region" description="Low complexity" evidence="8">
    <location>
        <begin position="131"/>
        <end position="171"/>
    </location>
</feature>
<feature type="compositionally biased region" description="Low complexity" evidence="8">
    <location>
        <begin position="706"/>
        <end position="745"/>
    </location>
</feature>
<name>A0A2C5X7F1_9PEZI</name>
<reference evidence="11 12" key="1">
    <citation type="journal article" date="2013" name="Fungal Biol.">
        <title>Analysis of microsatellite markers in the genome of the plant pathogen Ceratocystis fimbriata.</title>
        <authorList>
            <person name="Simpson M.C."/>
            <person name="Wilken P.M."/>
            <person name="Coetzee M.P."/>
            <person name="Wingfield M.J."/>
            <person name="Wingfield B.D."/>
        </authorList>
    </citation>
    <scope>NUCLEOTIDE SEQUENCE [LARGE SCALE GENOMIC DNA]</scope>
    <source>
        <strain evidence="11 12">CBS 114723</strain>
    </source>
</reference>
<dbReference type="STRING" id="1035309.A0A2C5X7F1"/>
<dbReference type="Pfam" id="PF22600">
    <property type="entry name" value="MTPAP-like_central"/>
    <property type="match status" value="1"/>
</dbReference>
<dbReference type="GO" id="GO:0031123">
    <property type="term" value="P:RNA 3'-end processing"/>
    <property type="evidence" value="ECO:0007669"/>
    <property type="project" value="TreeGrafter"/>
</dbReference>
<reference evidence="11 12" key="2">
    <citation type="journal article" date="2013" name="IMA Fungus">
        <title>IMA Genome-F 1: Ceratocystis fimbriata: Draft nuclear genome sequence for the plant pathogen, Ceratocystis fimbriata.</title>
        <authorList>
            <person name="Wilken P.M."/>
            <person name="Steenkamp E.T."/>
            <person name="Wingfield M.J."/>
            <person name="de Beer Z.W."/>
            <person name="Wingfield B.D."/>
        </authorList>
    </citation>
    <scope>NUCLEOTIDE SEQUENCE [LARGE SCALE GENOMIC DNA]</scope>
    <source>
        <strain evidence="11 12">CBS 114723</strain>
    </source>
</reference>
<dbReference type="PANTHER" id="PTHR12271:SF113">
    <property type="entry name" value="POLY(A) RNA POLYMERASE CID11"/>
    <property type="match status" value="1"/>
</dbReference>
<feature type="region of interest" description="Disordered" evidence="8">
    <location>
        <begin position="893"/>
        <end position="934"/>
    </location>
</feature>
<comment type="cofactor">
    <cofactor evidence="2">
        <name>Mg(2+)</name>
        <dbReference type="ChEBI" id="CHEBI:18420"/>
    </cofactor>
</comment>
<feature type="domain" description="PAP-associated" evidence="9">
    <location>
        <begin position="566"/>
        <end position="621"/>
    </location>
</feature>
<protein>
    <recommendedName>
        <fullName evidence="4">polynucleotide adenylyltransferase</fullName>
        <ecNumber evidence="4">2.7.7.19</ecNumber>
    </recommendedName>
</protein>
<feature type="compositionally biased region" description="Polar residues" evidence="8">
    <location>
        <begin position="1430"/>
        <end position="1442"/>
    </location>
</feature>
<feature type="compositionally biased region" description="Polar residues" evidence="8">
    <location>
        <begin position="1"/>
        <end position="14"/>
    </location>
</feature>